<proteinExistence type="predicted"/>
<name>A0A5K0U7W5_9VIRU</name>
<accession>A0A5K0U7W5</accession>
<evidence type="ECO:0000313" key="2">
    <source>
        <dbReference type="Proteomes" id="UP000594342"/>
    </source>
</evidence>
<reference evidence="1 2" key="1">
    <citation type="submission" date="2018-10" db="EMBL/GenBank/DDBJ databases">
        <authorList>
            <consortium name="IHU Genomes"/>
        </authorList>
    </citation>
    <scope>NUCLEOTIDE SEQUENCE [LARGE SCALE GENOMIC DNA]</scope>
    <source>
        <strain evidence="1 2">A1</strain>
    </source>
</reference>
<protein>
    <submittedName>
        <fullName evidence="1">Uncharacterized protein</fullName>
    </submittedName>
</protein>
<dbReference type="Proteomes" id="UP000594342">
    <property type="component" value="Unassembled WGS sequence"/>
</dbReference>
<organism evidence="1 2">
    <name type="scientific">Yasminevirus sp. GU-2018</name>
    <dbReference type="NCBI Taxonomy" id="2420051"/>
    <lineage>
        <taxon>Viruses</taxon>
        <taxon>Varidnaviria</taxon>
        <taxon>Bamfordvirae</taxon>
        <taxon>Nucleocytoviricota</taxon>
        <taxon>Megaviricetes</taxon>
        <taxon>Imitervirales</taxon>
        <taxon>Mimiviridae</taxon>
        <taxon>Klosneuvirinae</taxon>
        <taxon>Yasminevirus</taxon>
        <taxon>Yasminevirus saudimassiliense</taxon>
    </lineage>
</organism>
<evidence type="ECO:0000313" key="1">
    <source>
        <dbReference type="EMBL" id="VBB17875.1"/>
    </source>
</evidence>
<sequence length="280" mass="31236">MSKVVISIPEQQTIVTKLTDSNGSVKETSHQKTVFKPLDKPDIPKSVIVNVDYLGNIYLKHGDSYYIVGVDQYSSSGVELTKIKSPDVFRRNLLDSKYLRNAIKSGVIKANSLTLRGKVSETISDMTDEERADYMDKNEYALNSMGCEEKRYFWVKYENQEELDEGEENDGFYINGAVDPVDINNGSLSGMVYSDLLAVTPGTFETILVDGDIGSKRVVSNTERIDGYSTAHLTIYTSGKIKANFIDVNRMSQLCYDETSGELTTCAILNVVTTMDDDEE</sequence>
<keyword evidence="2" id="KW-1185">Reference proteome</keyword>
<gene>
    <name evidence="1" type="ORF">YASMINEVIRUS_338</name>
</gene>
<dbReference type="EMBL" id="UPSH01000001">
    <property type="protein sequence ID" value="VBB17875.1"/>
    <property type="molecule type" value="Genomic_DNA"/>
</dbReference>
<comment type="caution">
    <text evidence="1">The sequence shown here is derived from an EMBL/GenBank/DDBJ whole genome shotgun (WGS) entry which is preliminary data.</text>
</comment>